<dbReference type="EMBL" id="CP009507">
    <property type="protein sequence ID" value="AKB32940.1"/>
    <property type="molecule type" value="Genomic_DNA"/>
</dbReference>
<accession>A0A0E3PG72</accession>
<evidence type="ECO:0000313" key="1">
    <source>
        <dbReference type="EMBL" id="AKB32940.1"/>
    </source>
</evidence>
<gene>
    <name evidence="1" type="ORF">MSSIH_2250</name>
</gene>
<dbReference type="Proteomes" id="UP000033092">
    <property type="component" value="Chromosome"/>
</dbReference>
<dbReference type="KEGG" id="msz:MSSIH_2250"/>
<proteinExistence type="predicted"/>
<organism evidence="1 2">
    <name type="scientific">Methanosarcina siciliae HI350</name>
    <dbReference type="NCBI Taxonomy" id="1434119"/>
    <lineage>
        <taxon>Archaea</taxon>
        <taxon>Methanobacteriati</taxon>
        <taxon>Methanobacteriota</taxon>
        <taxon>Stenosarchaea group</taxon>
        <taxon>Methanomicrobia</taxon>
        <taxon>Methanosarcinales</taxon>
        <taxon>Methanosarcinaceae</taxon>
        <taxon>Methanosarcina</taxon>
    </lineage>
</organism>
<dbReference type="HOGENOM" id="CLU_3302796_0_0_2"/>
<reference evidence="1 2" key="1">
    <citation type="submission" date="2014-07" db="EMBL/GenBank/DDBJ databases">
        <title>Methanogenic archaea and the global carbon cycle.</title>
        <authorList>
            <person name="Henriksen J.R."/>
            <person name="Luke J."/>
            <person name="Reinhart S."/>
            <person name="Benedict M.N."/>
            <person name="Youngblut N.D."/>
            <person name="Metcalf M.E."/>
            <person name="Whitaker R.J."/>
            <person name="Metcalf W.W."/>
        </authorList>
    </citation>
    <scope>NUCLEOTIDE SEQUENCE [LARGE SCALE GENOMIC DNA]</scope>
    <source>
        <strain evidence="1 2">HI350</strain>
    </source>
</reference>
<sequence>MCNVFLACEPLTGKRIVKITERKTKRDWAYFPGRNRSST</sequence>
<name>A0A0E3PG72_9EURY</name>
<dbReference type="PATRIC" id="fig|1434119.4.peg.2940"/>
<evidence type="ECO:0000313" key="2">
    <source>
        <dbReference type="Proteomes" id="UP000033092"/>
    </source>
</evidence>
<dbReference type="AlphaFoldDB" id="A0A0E3PG72"/>
<protein>
    <submittedName>
        <fullName evidence="1">Mobile element protein</fullName>
    </submittedName>
</protein>